<sequence>MPASTNGINGNAGSKHQNILQTLNGISAESFENDGQRIEAVAAAYALVARLETPWDFVLRLAMGQPALGAALKIALDLQLYQKWQEAGDGEKSLEDLHKLVPSVEPKLLSRLLRHLAAYHVLEEPSVGIFKPTALSISFTKPVFGEWINHQYDATIPCFFKLPRYLAQTGYKNPVDPADGVFQYAKDCRGTDMFHYYQENRVEGESFNQVMGGVMANQAGWLDIFPHDTLISTANPDGPILVDVGGNIGHDLERFHQAHPETASRLYLEDLPEVVSLSKCADPVNKIGHDFFTPQPIKGARAYYMHGVLHDWSDEPARKILEMQRDALTPGYSKLLIHDHIAPEAVAHPHTTAYDLTMMVMVAGEERSETHWKALLKSAGYRIVKIWSSPLAVQRIIEAELDV</sequence>
<dbReference type="GO" id="GO:0032259">
    <property type="term" value="P:methylation"/>
    <property type="evidence" value="ECO:0007669"/>
    <property type="project" value="UniProtKB-KW"/>
</dbReference>
<keyword evidence="6" id="KW-1185">Reference proteome</keyword>
<evidence type="ECO:0000313" key="6">
    <source>
        <dbReference type="Proteomes" id="UP001265746"/>
    </source>
</evidence>
<name>A0AAD9SK40_PHOAM</name>
<dbReference type="InterPro" id="IPR036388">
    <property type="entry name" value="WH-like_DNA-bd_sf"/>
</dbReference>
<dbReference type="PANTHER" id="PTHR43712">
    <property type="entry name" value="PUTATIVE (AFU_ORTHOLOGUE AFUA_4G14580)-RELATED"/>
    <property type="match status" value="1"/>
</dbReference>
<dbReference type="GO" id="GO:0008171">
    <property type="term" value="F:O-methyltransferase activity"/>
    <property type="evidence" value="ECO:0007669"/>
    <property type="project" value="InterPro"/>
</dbReference>
<dbReference type="Pfam" id="PF00891">
    <property type="entry name" value="Methyltransf_2"/>
    <property type="match status" value="1"/>
</dbReference>
<evidence type="ECO:0000313" key="5">
    <source>
        <dbReference type="EMBL" id="KAK2608291.1"/>
    </source>
</evidence>
<comment type="caution">
    <text evidence="5">The sequence shown here is derived from an EMBL/GenBank/DDBJ whole genome shotgun (WGS) entry which is preliminary data.</text>
</comment>
<gene>
    <name evidence="5" type="ORF">N8I77_006909</name>
</gene>
<organism evidence="5 6">
    <name type="scientific">Phomopsis amygdali</name>
    <name type="common">Fusicoccum amygdali</name>
    <dbReference type="NCBI Taxonomy" id="1214568"/>
    <lineage>
        <taxon>Eukaryota</taxon>
        <taxon>Fungi</taxon>
        <taxon>Dikarya</taxon>
        <taxon>Ascomycota</taxon>
        <taxon>Pezizomycotina</taxon>
        <taxon>Sordariomycetes</taxon>
        <taxon>Sordariomycetidae</taxon>
        <taxon>Diaporthales</taxon>
        <taxon>Diaporthaceae</taxon>
        <taxon>Diaporthe</taxon>
    </lineage>
</organism>
<reference evidence="5" key="1">
    <citation type="submission" date="2023-06" db="EMBL/GenBank/DDBJ databases">
        <authorList>
            <person name="Noh H."/>
        </authorList>
    </citation>
    <scope>NUCLEOTIDE SEQUENCE</scope>
    <source>
        <strain evidence="5">DUCC20226</strain>
    </source>
</reference>
<dbReference type="PANTHER" id="PTHR43712:SF17">
    <property type="entry name" value="O-METHYLTRANSFERASE"/>
    <property type="match status" value="1"/>
</dbReference>
<evidence type="ECO:0000256" key="3">
    <source>
        <dbReference type="ARBA" id="ARBA00022691"/>
    </source>
</evidence>
<keyword evidence="3" id="KW-0949">S-adenosyl-L-methionine</keyword>
<proteinExistence type="predicted"/>
<dbReference type="Gene3D" id="1.10.10.10">
    <property type="entry name" value="Winged helix-like DNA-binding domain superfamily/Winged helix DNA-binding domain"/>
    <property type="match status" value="1"/>
</dbReference>
<dbReference type="InterPro" id="IPR001077">
    <property type="entry name" value="COMT_C"/>
</dbReference>
<dbReference type="Proteomes" id="UP001265746">
    <property type="component" value="Unassembled WGS sequence"/>
</dbReference>
<evidence type="ECO:0000256" key="2">
    <source>
        <dbReference type="ARBA" id="ARBA00022679"/>
    </source>
</evidence>
<evidence type="ECO:0000256" key="1">
    <source>
        <dbReference type="ARBA" id="ARBA00022603"/>
    </source>
</evidence>
<dbReference type="Gene3D" id="3.40.50.150">
    <property type="entry name" value="Vaccinia Virus protein VP39"/>
    <property type="match status" value="1"/>
</dbReference>
<dbReference type="AlphaFoldDB" id="A0AAD9SK40"/>
<dbReference type="PROSITE" id="PS51683">
    <property type="entry name" value="SAM_OMT_II"/>
    <property type="match status" value="1"/>
</dbReference>
<dbReference type="SUPFAM" id="SSF46785">
    <property type="entry name" value="Winged helix' DNA-binding domain"/>
    <property type="match status" value="1"/>
</dbReference>
<dbReference type="SUPFAM" id="SSF53335">
    <property type="entry name" value="S-adenosyl-L-methionine-dependent methyltransferases"/>
    <property type="match status" value="1"/>
</dbReference>
<feature type="domain" description="O-methyltransferase C-terminal" evidence="4">
    <location>
        <begin position="239"/>
        <end position="382"/>
    </location>
</feature>
<keyword evidence="2" id="KW-0808">Transferase</keyword>
<dbReference type="InterPro" id="IPR016461">
    <property type="entry name" value="COMT-like"/>
</dbReference>
<evidence type="ECO:0000259" key="4">
    <source>
        <dbReference type="Pfam" id="PF00891"/>
    </source>
</evidence>
<accession>A0AAD9SK40</accession>
<protein>
    <recommendedName>
        <fullName evidence="4">O-methyltransferase C-terminal domain-containing protein</fullName>
    </recommendedName>
</protein>
<dbReference type="EMBL" id="JAUJFL010000003">
    <property type="protein sequence ID" value="KAK2608291.1"/>
    <property type="molecule type" value="Genomic_DNA"/>
</dbReference>
<dbReference type="InterPro" id="IPR036390">
    <property type="entry name" value="WH_DNA-bd_sf"/>
</dbReference>
<dbReference type="InterPro" id="IPR029063">
    <property type="entry name" value="SAM-dependent_MTases_sf"/>
</dbReference>
<keyword evidence="1" id="KW-0489">Methyltransferase</keyword>